<keyword evidence="1 2" id="KW-0732">Signal</keyword>
<dbReference type="Proteomes" id="UP000255355">
    <property type="component" value="Unassembled WGS sequence"/>
</dbReference>
<dbReference type="Gene3D" id="2.60.40.1650">
    <property type="entry name" value="Porin MspA (Ig-like beta-sandwich domain)"/>
    <property type="match status" value="1"/>
</dbReference>
<evidence type="ECO:0000313" key="4">
    <source>
        <dbReference type="Proteomes" id="UP000255355"/>
    </source>
</evidence>
<dbReference type="EMBL" id="QQAZ01000006">
    <property type="protein sequence ID" value="RDI49785.1"/>
    <property type="molecule type" value="Genomic_DNA"/>
</dbReference>
<proteinExistence type="predicted"/>
<evidence type="ECO:0000256" key="1">
    <source>
        <dbReference type="ARBA" id="ARBA00022729"/>
    </source>
</evidence>
<keyword evidence="4" id="KW-1185">Reference proteome</keyword>
<dbReference type="InterPro" id="IPR036435">
    <property type="entry name" value="Leukocidin/porin_MspA_sf"/>
</dbReference>
<evidence type="ECO:0000313" key="3">
    <source>
        <dbReference type="EMBL" id="RDI49785.1"/>
    </source>
</evidence>
<protein>
    <submittedName>
        <fullName evidence="3">MspA protein</fullName>
    </submittedName>
</protein>
<name>A0A370H183_9NOCA</name>
<accession>A0A370H183</accession>
<dbReference type="RefSeq" id="WP_068018076.1">
    <property type="nucleotide sequence ID" value="NZ_QQAZ01000006.1"/>
</dbReference>
<sequence>MSCVLWKVCLAAAAAVVVSAPIAAAEPESLPPHEKTFPSPFGSFTVGSRDETVNRIPPLNMMGTTREALVGNVTYGRIDGPAGGKLKTGYHVGCAVAIGAGNVGVMPDLETGIEGAQTPIPHALVDPGLVATVNLTPGEVKELAVAEKELIPGKDVQIVTRDFHIVVNACSGPVTIRQFTYLYAKSAEVDDSGAVFGESTWL</sequence>
<organism evidence="3 4">
    <name type="scientific">Nocardia mexicana</name>
    <dbReference type="NCBI Taxonomy" id="279262"/>
    <lineage>
        <taxon>Bacteria</taxon>
        <taxon>Bacillati</taxon>
        <taxon>Actinomycetota</taxon>
        <taxon>Actinomycetes</taxon>
        <taxon>Mycobacteriales</taxon>
        <taxon>Nocardiaceae</taxon>
        <taxon>Nocardia</taxon>
    </lineage>
</organism>
<comment type="caution">
    <text evidence="3">The sequence shown here is derived from an EMBL/GenBank/DDBJ whole genome shotgun (WGS) entry which is preliminary data.</text>
</comment>
<dbReference type="AlphaFoldDB" id="A0A370H183"/>
<feature type="signal peptide" evidence="2">
    <location>
        <begin position="1"/>
        <end position="25"/>
    </location>
</feature>
<reference evidence="3 4" key="1">
    <citation type="submission" date="2018-07" db="EMBL/GenBank/DDBJ databases">
        <title>Genomic Encyclopedia of Type Strains, Phase IV (KMG-IV): sequencing the most valuable type-strain genomes for metagenomic binning, comparative biology and taxonomic classification.</title>
        <authorList>
            <person name="Goeker M."/>
        </authorList>
    </citation>
    <scope>NUCLEOTIDE SEQUENCE [LARGE SCALE GENOMIC DNA]</scope>
    <source>
        <strain evidence="3 4">DSM 44952</strain>
    </source>
</reference>
<dbReference type="InterPro" id="IPR015286">
    <property type="entry name" value="Porin_fam_mycobact-type"/>
</dbReference>
<dbReference type="OrthoDB" id="4374453at2"/>
<evidence type="ECO:0000256" key="2">
    <source>
        <dbReference type="SAM" id="SignalP"/>
    </source>
</evidence>
<dbReference type="Gene3D" id="2.10.300.10">
    <property type="entry name" value="Porin MspA ribbon domain"/>
    <property type="match status" value="1"/>
</dbReference>
<gene>
    <name evidence="3" type="ORF">DFR68_106222</name>
</gene>
<feature type="chain" id="PRO_5016579601" evidence="2">
    <location>
        <begin position="26"/>
        <end position="202"/>
    </location>
</feature>
<dbReference type="SUPFAM" id="SSF56959">
    <property type="entry name" value="Leukocidin-like"/>
    <property type="match status" value="1"/>
</dbReference>
<dbReference type="Pfam" id="PF09203">
    <property type="entry name" value="MspA"/>
    <property type="match status" value="1"/>
</dbReference>